<dbReference type="SMART" id="SM01312">
    <property type="entry name" value="RTC4"/>
    <property type="match status" value="1"/>
</dbReference>
<reference evidence="10 11" key="1">
    <citation type="journal article" date="2020" name="ISME J.">
        <title>Uncovering the hidden diversity of litter-decomposition mechanisms in mushroom-forming fungi.</title>
        <authorList>
            <person name="Floudas D."/>
            <person name="Bentzer J."/>
            <person name="Ahren D."/>
            <person name="Johansson T."/>
            <person name="Persson P."/>
            <person name="Tunlid A."/>
        </authorList>
    </citation>
    <scope>NUCLEOTIDE SEQUENCE [LARGE SCALE GENOMIC DNA]</scope>
    <source>
        <strain evidence="10 11">CBS 101986</strain>
    </source>
</reference>
<feature type="domain" description="Restriction of telomere capping protein 4 C-terminal" evidence="9">
    <location>
        <begin position="601"/>
        <end position="748"/>
    </location>
</feature>
<dbReference type="InterPro" id="IPR039024">
    <property type="entry name" value="RTC4"/>
</dbReference>
<comment type="function">
    <text evidence="1">May be involved in a process influencing telomere capping.</text>
</comment>
<evidence type="ECO:0000313" key="10">
    <source>
        <dbReference type="EMBL" id="KAF5316301.1"/>
    </source>
</evidence>
<dbReference type="AlphaFoldDB" id="A0A8H5EXU5"/>
<feature type="compositionally biased region" description="Basic and acidic residues" evidence="8">
    <location>
        <begin position="752"/>
        <end position="766"/>
    </location>
</feature>
<evidence type="ECO:0000256" key="8">
    <source>
        <dbReference type="SAM" id="MobiDB-lite"/>
    </source>
</evidence>
<sequence>MENYWNGLDGQKNIESNPKARITEKKAYEDLGSSFNKDPKKQQSSSKQTTNARLTTSRSSQQSSRGERPGSSNSSETNNRRKRNRVTEIRVDDSDDSDDQMDCLSSQHGDYDDPSSSQIPVRKSSPSNSWDVRATSNRRATSRVSSPKHSYIDSNGTSHVVDPALVARTNVYSSLKFKKKTKPEDENADSSQKSSSSQLTKEPTIEKKIPLPTRLQYVRRTEPTVRRPASPPEFTVAPKPRPKPRPIVKSRTGAGTQSSASQTSKTRRMLDMVDVETTPKPSGSQRKKDRSRSRSSSPRRSKRVPPKKGPEAFPAPSPLSTPVKKKRSIEDFPDMSPLAESMSQETDRRFSKKKSSTLGAPKRFPMSPISITSPQRASKPLADRKGKGKMQEGKEKKKGKNRKIVQSSEEQSEEDNEDDSTTRRGVHRKKLAAFPMATQMLASIGSPERASSWSPARSVKRSSEGGSGDEHSAKKPKRLKELRQESPIRHPFEEGDSISLDPHVDPKSLCPYCDMLLPSSPSPLLLRLLSTTKLKSYKDPRPANPLGRKAPLAVFATVCQRHRFESKILPEAERKGWPKTIDWKRLEGRISKMKSQLKALMMQDESGDDSDNISNDWEVIHASSSGNTKAKSIFWDELLDEIKKKGMKSISGVQGQFDSFEKAQPGYYGELGSVIIHQTLYNMFPPASIDATIVAPLTVNQFVQRVLVPEVALRLIMEDKGLRGDSGMHKALGILRDSSAYGVAMFPEDTSEPGKRPTKDDADKLGVGDMIVMERARKRRKELEEEEEQERVDEEQEKKAFRRKLKADGLKEKEEQARLTEGKEASLPAPRPRPKPKPKPIMKGSSRMDMSSTDTEAKPNTYRSPSRSGSRVRNGMNTDADASTDEETRDFMKGLSSSSPGDALNGIRRSLSASETKNENFFDAFDDTSQRAPSLEVAAMDINASAKAKEKSRALSRVPATSPTRHPTVTRAASRTSYRSRSESSSGVEIVSLSDDPGPSSEKTPVPRKQARPPLASASMDTTENTPRGPTPPLLRARRRREAEAKAAQAE</sequence>
<evidence type="ECO:0000256" key="4">
    <source>
        <dbReference type="ARBA" id="ARBA00009461"/>
    </source>
</evidence>
<feature type="compositionally biased region" description="Acidic residues" evidence="8">
    <location>
        <begin position="784"/>
        <end position="795"/>
    </location>
</feature>
<keyword evidence="11" id="KW-1185">Reference proteome</keyword>
<proteinExistence type="inferred from homology"/>
<feature type="compositionally biased region" description="Basic residues" evidence="8">
    <location>
        <begin position="285"/>
        <end position="306"/>
    </location>
</feature>
<dbReference type="GO" id="GO:0005634">
    <property type="term" value="C:nucleus"/>
    <property type="evidence" value="ECO:0007669"/>
    <property type="project" value="UniProtKB-SubCell"/>
</dbReference>
<dbReference type="OrthoDB" id="128308at2759"/>
<accession>A0A8H5EXU5</accession>
<gene>
    <name evidence="10" type="ORF">D9619_006552</name>
</gene>
<keyword evidence="7" id="KW-0539">Nucleus</keyword>
<dbReference type="GO" id="GO:0005737">
    <property type="term" value="C:cytoplasm"/>
    <property type="evidence" value="ECO:0007669"/>
    <property type="project" value="UniProtKB-SubCell"/>
</dbReference>
<comment type="subcellular location">
    <subcellularLocation>
        <location evidence="3">Cytoplasm</location>
    </subcellularLocation>
    <subcellularLocation>
        <location evidence="2">Nucleus</location>
    </subcellularLocation>
</comment>
<feature type="compositionally biased region" description="Basic and acidic residues" evidence="8">
    <location>
        <begin position="468"/>
        <end position="493"/>
    </location>
</feature>
<feature type="compositionally biased region" description="Polar residues" evidence="8">
    <location>
        <begin position="1019"/>
        <end position="1028"/>
    </location>
</feature>
<feature type="compositionally biased region" description="Low complexity" evidence="8">
    <location>
        <begin position="970"/>
        <end position="994"/>
    </location>
</feature>
<evidence type="ECO:0000259" key="9">
    <source>
        <dbReference type="SMART" id="SM01312"/>
    </source>
</evidence>
<protein>
    <recommendedName>
        <fullName evidence="5">Restriction of telomere capping protein 4</fullName>
    </recommendedName>
</protein>
<feature type="compositionally biased region" description="Basic and acidic residues" evidence="8">
    <location>
        <begin position="806"/>
        <end position="824"/>
    </location>
</feature>
<name>A0A8H5EXU5_9AGAR</name>
<keyword evidence="6" id="KW-0963">Cytoplasm</keyword>
<evidence type="ECO:0000256" key="5">
    <source>
        <dbReference type="ARBA" id="ARBA00015162"/>
    </source>
</evidence>
<comment type="similarity">
    <text evidence="4">Belongs to the RTC4 family.</text>
</comment>
<evidence type="ECO:0000256" key="7">
    <source>
        <dbReference type="ARBA" id="ARBA00023242"/>
    </source>
</evidence>
<evidence type="ECO:0000313" key="11">
    <source>
        <dbReference type="Proteomes" id="UP000567179"/>
    </source>
</evidence>
<feature type="region of interest" description="Disordered" evidence="8">
    <location>
        <begin position="1"/>
        <end position="500"/>
    </location>
</feature>
<dbReference type="InterPro" id="IPR028094">
    <property type="entry name" value="RTC4_C"/>
</dbReference>
<comment type="caution">
    <text evidence="10">The sequence shown here is derived from an EMBL/GenBank/DDBJ whole genome shotgun (WGS) entry which is preliminary data.</text>
</comment>
<feature type="compositionally biased region" description="Polar residues" evidence="8">
    <location>
        <begin position="861"/>
        <end position="881"/>
    </location>
</feature>
<evidence type="ECO:0000256" key="6">
    <source>
        <dbReference type="ARBA" id="ARBA00022490"/>
    </source>
</evidence>
<feature type="compositionally biased region" description="Polar residues" evidence="8">
    <location>
        <begin position="253"/>
        <end position="264"/>
    </location>
</feature>
<dbReference type="EMBL" id="JAACJJ010000042">
    <property type="protein sequence ID" value="KAF5316301.1"/>
    <property type="molecule type" value="Genomic_DNA"/>
</dbReference>
<dbReference type="PANTHER" id="PTHR41391">
    <property type="entry name" value="RESTRICTION OF TELOMERE CAPPING PROTEIN 4"/>
    <property type="match status" value="1"/>
</dbReference>
<feature type="region of interest" description="Disordered" evidence="8">
    <location>
        <begin position="945"/>
        <end position="1051"/>
    </location>
</feature>
<organism evidence="10 11">
    <name type="scientific">Psilocybe cf. subviscida</name>
    <dbReference type="NCBI Taxonomy" id="2480587"/>
    <lineage>
        <taxon>Eukaryota</taxon>
        <taxon>Fungi</taxon>
        <taxon>Dikarya</taxon>
        <taxon>Basidiomycota</taxon>
        <taxon>Agaricomycotina</taxon>
        <taxon>Agaricomycetes</taxon>
        <taxon>Agaricomycetidae</taxon>
        <taxon>Agaricales</taxon>
        <taxon>Agaricineae</taxon>
        <taxon>Strophariaceae</taxon>
        <taxon>Psilocybe</taxon>
    </lineage>
</organism>
<evidence type="ECO:0000256" key="1">
    <source>
        <dbReference type="ARBA" id="ARBA00002738"/>
    </source>
</evidence>
<dbReference type="Pfam" id="PF14474">
    <property type="entry name" value="RTC4"/>
    <property type="match status" value="1"/>
</dbReference>
<dbReference type="Proteomes" id="UP000567179">
    <property type="component" value="Unassembled WGS sequence"/>
</dbReference>
<dbReference type="PANTHER" id="PTHR41391:SF1">
    <property type="entry name" value="RESTRICTION OF TELOMERE CAPPING PROTEIN 4"/>
    <property type="match status" value="1"/>
</dbReference>
<feature type="compositionally biased region" description="Low complexity" evidence="8">
    <location>
        <begin position="57"/>
        <end position="72"/>
    </location>
</feature>
<feature type="compositionally biased region" description="Basic and acidic residues" evidence="8">
    <location>
        <begin position="381"/>
        <end position="395"/>
    </location>
</feature>
<feature type="region of interest" description="Disordered" evidence="8">
    <location>
        <begin position="745"/>
        <end position="931"/>
    </location>
</feature>
<feature type="compositionally biased region" description="Polar residues" evidence="8">
    <location>
        <begin position="114"/>
        <end position="158"/>
    </location>
</feature>
<feature type="compositionally biased region" description="Acidic residues" evidence="8">
    <location>
        <begin position="410"/>
        <end position="419"/>
    </location>
</feature>
<evidence type="ECO:0000256" key="2">
    <source>
        <dbReference type="ARBA" id="ARBA00004123"/>
    </source>
</evidence>
<evidence type="ECO:0000256" key="3">
    <source>
        <dbReference type="ARBA" id="ARBA00004496"/>
    </source>
</evidence>